<dbReference type="EMBL" id="CP021920">
    <property type="protein sequence ID" value="ASB88901.1"/>
    <property type="molecule type" value="Genomic_DNA"/>
</dbReference>
<gene>
    <name evidence="1" type="ORF">S101395_02393</name>
</gene>
<dbReference type="GeneID" id="92853660"/>
<protein>
    <recommendedName>
        <fullName evidence="3">DUF2187 domain-containing protein</fullName>
    </recommendedName>
</protein>
<name>A0ABM6LHV5_9BACI</name>
<keyword evidence="2" id="KW-1185">Reference proteome</keyword>
<accession>A0ABM6LHV5</accession>
<evidence type="ECO:0008006" key="3">
    <source>
        <dbReference type="Google" id="ProtNLM"/>
    </source>
</evidence>
<sequence length="74" mass="8463">MKSIKSITVHSDTYIVGEPCHSLHFKGGTVIRIEEKNKFFGRISGFVVHFDTKAELHIHSNDVTVHWDDKGERV</sequence>
<organism evidence="1 2">
    <name type="scientific">Bacillus sonorensis</name>
    <dbReference type="NCBI Taxonomy" id="119858"/>
    <lineage>
        <taxon>Bacteria</taxon>
        <taxon>Bacillati</taxon>
        <taxon>Bacillota</taxon>
        <taxon>Bacilli</taxon>
        <taxon>Bacillales</taxon>
        <taxon>Bacillaceae</taxon>
        <taxon>Bacillus</taxon>
    </lineage>
</organism>
<reference evidence="1 2" key="1">
    <citation type="submission" date="2017-06" db="EMBL/GenBank/DDBJ databases">
        <title>Genome sequence of Bacillus sonorensis strain SRCM101395.</title>
        <authorList>
            <person name="Cho S.H."/>
        </authorList>
    </citation>
    <scope>NUCLEOTIDE SEQUENCE [LARGE SCALE GENOMIC DNA]</scope>
    <source>
        <strain evidence="1 2">SRCM101395</strain>
    </source>
</reference>
<evidence type="ECO:0000313" key="1">
    <source>
        <dbReference type="EMBL" id="ASB88901.1"/>
    </source>
</evidence>
<dbReference type="RefSeq" id="WP_006636218.1">
    <property type="nucleotide sequence ID" value="NZ_BORD01000012.1"/>
</dbReference>
<proteinExistence type="predicted"/>
<evidence type="ECO:0000313" key="2">
    <source>
        <dbReference type="Proteomes" id="UP000196877"/>
    </source>
</evidence>
<dbReference type="Proteomes" id="UP000196877">
    <property type="component" value="Chromosome"/>
</dbReference>